<keyword evidence="4" id="KW-0788">Thiol protease</keyword>
<evidence type="ECO:0000256" key="3">
    <source>
        <dbReference type="ARBA" id="ARBA00022801"/>
    </source>
</evidence>
<evidence type="ECO:0000313" key="6">
    <source>
        <dbReference type="Proteomes" id="UP000500857"/>
    </source>
</evidence>
<dbReference type="GO" id="GO:0008234">
    <property type="term" value="F:cysteine-type peptidase activity"/>
    <property type="evidence" value="ECO:0007669"/>
    <property type="project" value="UniProtKB-KW"/>
</dbReference>
<reference evidence="5 6" key="1">
    <citation type="submission" date="2020-04" db="EMBL/GenBank/DDBJ databases">
        <authorList>
            <person name="Basu S."/>
            <person name="Maruthanayagam V."/>
            <person name="Chakraborty S."/>
            <person name="Pramanik A."/>
            <person name="Mukherjee J."/>
            <person name="Brink B."/>
        </authorList>
    </citation>
    <scope>NUCLEOTIDE SEQUENCE [LARGE SCALE GENOMIC DNA]</scope>
    <source>
        <strain evidence="5 6">AP17</strain>
    </source>
</reference>
<dbReference type="InterPro" id="IPR036440">
    <property type="entry name" value="Peptidase_C15-like_sf"/>
</dbReference>
<protein>
    <submittedName>
        <fullName evidence="5">Peptidase C15</fullName>
    </submittedName>
</protein>
<dbReference type="InterPro" id="IPR016125">
    <property type="entry name" value="Peptidase_C15-like"/>
</dbReference>
<dbReference type="SUPFAM" id="SSF53182">
    <property type="entry name" value="Pyrrolidone carboxyl peptidase (pyroglutamate aminopeptidase)"/>
    <property type="match status" value="1"/>
</dbReference>
<accession>A0A6H1TUD9</accession>
<dbReference type="Proteomes" id="UP000500857">
    <property type="component" value="Chromosome"/>
</dbReference>
<dbReference type="KEGG" id="oxy:HCG48_06270"/>
<keyword evidence="2" id="KW-0645">Protease</keyword>
<evidence type="ECO:0000313" key="5">
    <source>
        <dbReference type="EMBL" id="QIZ70224.1"/>
    </source>
</evidence>
<name>A0A6H1TUD9_9CYAN</name>
<evidence type="ECO:0000256" key="1">
    <source>
        <dbReference type="ARBA" id="ARBA00006641"/>
    </source>
</evidence>
<proteinExistence type="inferred from homology"/>
<evidence type="ECO:0000256" key="2">
    <source>
        <dbReference type="ARBA" id="ARBA00022670"/>
    </source>
</evidence>
<sequence>MTRTVLLTSFTTWLPHQPSNASDDLLGYLSRDRFATPPADRALLQNAHFLRKLPVDFHLAPQRAIAAIEHLQPEAIVCCGMAETRQKLTLESRARYGDRTVNNPLDLDRLVHGLQWTEISHDAGQFVCERLYYSVLDYLHHRQKATVGAIAVRPDPVKHDNHRRCLFVHVPPLNRENLTAIAQDFVTILQRL</sequence>
<dbReference type="Gene3D" id="3.40.630.20">
    <property type="entry name" value="Peptidase C15, pyroglutamyl peptidase I-like"/>
    <property type="match status" value="2"/>
</dbReference>
<dbReference type="RefSeq" id="WP_168568379.1">
    <property type="nucleotide sequence ID" value="NZ_CP051167.1"/>
</dbReference>
<gene>
    <name evidence="5" type="ORF">HCG48_06270</name>
</gene>
<keyword evidence="3" id="KW-0378">Hydrolase</keyword>
<keyword evidence="6" id="KW-1185">Reference proteome</keyword>
<dbReference type="PANTHER" id="PTHR23402">
    <property type="entry name" value="PROTEASE FAMILY C15 PYROGLUTAMYL-PEPTIDASE I-RELATED"/>
    <property type="match status" value="1"/>
</dbReference>
<dbReference type="PANTHER" id="PTHR23402:SF1">
    <property type="entry name" value="PYROGLUTAMYL-PEPTIDASE I"/>
    <property type="match status" value="1"/>
</dbReference>
<dbReference type="EMBL" id="CP051167">
    <property type="protein sequence ID" value="QIZ70224.1"/>
    <property type="molecule type" value="Genomic_DNA"/>
</dbReference>
<dbReference type="AlphaFoldDB" id="A0A6H1TUD9"/>
<evidence type="ECO:0000256" key="4">
    <source>
        <dbReference type="ARBA" id="ARBA00022807"/>
    </source>
</evidence>
<dbReference type="GO" id="GO:0006508">
    <property type="term" value="P:proteolysis"/>
    <property type="evidence" value="ECO:0007669"/>
    <property type="project" value="UniProtKB-KW"/>
</dbReference>
<comment type="similarity">
    <text evidence="1">Belongs to the peptidase C15 family.</text>
</comment>
<organism evidence="5 6">
    <name type="scientific">Oxynema aestuarii AP17</name>
    <dbReference type="NCBI Taxonomy" id="2064643"/>
    <lineage>
        <taxon>Bacteria</taxon>
        <taxon>Bacillati</taxon>
        <taxon>Cyanobacteriota</taxon>
        <taxon>Cyanophyceae</taxon>
        <taxon>Oscillatoriophycideae</taxon>
        <taxon>Oscillatoriales</taxon>
        <taxon>Oscillatoriaceae</taxon>
        <taxon>Oxynema</taxon>
        <taxon>Oxynema aestuarii</taxon>
    </lineage>
</organism>